<organism evidence="1 2">
    <name type="scientific">Mangrovibacillus cuniculi</name>
    <dbReference type="NCBI Taxonomy" id="2593652"/>
    <lineage>
        <taxon>Bacteria</taxon>
        <taxon>Bacillati</taxon>
        <taxon>Bacillota</taxon>
        <taxon>Bacilli</taxon>
        <taxon>Bacillales</taxon>
        <taxon>Bacillaceae</taxon>
        <taxon>Mangrovibacillus</taxon>
    </lineage>
</organism>
<reference evidence="1 2" key="1">
    <citation type="submission" date="2019-07" db="EMBL/GenBank/DDBJ databases">
        <title>Genome sequence of 2 isolates from Red Sea Mangroves.</title>
        <authorList>
            <person name="Sefrji F."/>
            <person name="Michoud G."/>
            <person name="Merlino G."/>
            <person name="Daffonchio D."/>
        </authorList>
    </citation>
    <scope>NUCLEOTIDE SEQUENCE [LARGE SCALE GENOMIC DNA]</scope>
    <source>
        <strain evidence="1 2">R1DC41</strain>
    </source>
</reference>
<evidence type="ECO:0000313" key="2">
    <source>
        <dbReference type="Proteomes" id="UP000593626"/>
    </source>
</evidence>
<dbReference type="AlphaFoldDB" id="A0A7S8CBV1"/>
<name>A0A7S8CBV1_9BACI</name>
<dbReference type="EMBL" id="CP049742">
    <property type="protein sequence ID" value="QPC47109.1"/>
    <property type="molecule type" value="Genomic_DNA"/>
</dbReference>
<dbReference type="KEGG" id="mcui:G8O30_09085"/>
<protein>
    <submittedName>
        <fullName evidence="1">Phage tail protein</fullName>
    </submittedName>
</protein>
<accession>A0A7S8CBV1</accession>
<evidence type="ECO:0000313" key="1">
    <source>
        <dbReference type="EMBL" id="QPC47109.1"/>
    </source>
</evidence>
<dbReference type="RefSeq" id="WP_239671776.1">
    <property type="nucleotide sequence ID" value="NZ_CP049742.1"/>
</dbReference>
<sequence length="186" mass="20241">MTNKVTYGLSGVHFAPITETNGTYTYDTPVPIPGGVSLTINPVGERSEFFADNIAYHIEETNNGYDGELNVAAIPDVFKTDVLGETLTDGVMYEKAGQKGKKFALLFQFEGDKTGKRHVLYSCTAARPTVGSTTKTTTTEVQTTTLTFSARPRPSDNMVKANTTADVSPTVYDTWFTEVHEPTPVV</sequence>
<proteinExistence type="predicted"/>
<dbReference type="NCBIfam" id="TIGR01603">
    <property type="entry name" value="maj_tail_phi13"/>
    <property type="match status" value="1"/>
</dbReference>
<dbReference type="InterPro" id="IPR006490">
    <property type="entry name" value="Maj_tail_phi13"/>
</dbReference>
<dbReference type="Proteomes" id="UP000593626">
    <property type="component" value="Chromosome"/>
</dbReference>
<gene>
    <name evidence="1" type="ORF">G8O30_09085</name>
</gene>
<keyword evidence="2" id="KW-1185">Reference proteome</keyword>